<dbReference type="InterPro" id="IPR041522">
    <property type="entry name" value="CdaR_GGDEF"/>
</dbReference>
<evidence type="ECO:0000259" key="4">
    <source>
        <dbReference type="Pfam" id="PF17853"/>
    </source>
</evidence>
<dbReference type="InterPro" id="IPR051448">
    <property type="entry name" value="CdaR-like_regulators"/>
</dbReference>
<dbReference type="Pfam" id="PF13556">
    <property type="entry name" value="HTH_30"/>
    <property type="match status" value="1"/>
</dbReference>
<evidence type="ECO:0000259" key="2">
    <source>
        <dbReference type="Pfam" id="PF07905"/>
    </source>
</evidence>
<dbReference type="InterPro" id="IPR025736">
    <property type="entry name" value="PucR_C-HTH_dom"/>
</dbReference>
<reference evidence="5" key="2">
    <citation type="journal article" date="2021" name="Sci. Rep.">
        <title>The distribution of antibiotic resistance genes in chicken gut microbiota commensals.</title>
        <authorList>
            <person name="Juricova H."/>
            <person name="Matiasovicova J."/>
            <person name="Kubasova T."/>
            <person name="Cejkova D."/>
            <person name="Rychlik I."/>
        </authorList>
    </citation>
    <scope>NUCLEOTIDE SEQUENCE</scope>
    <source>
        <strain evidence="5">An420c</strain>
    </source>
</reference>
<proteinExistence type="inferred from homology"/>
<dbReference type="EMBL" id="JACJLV010000007">
    <property type="protein sequence ID" value="MBM6826172.1"/>
    <property type="molecule type" value="Genomic_DNA"/>
</dbReference>
<protein>
    <submittedName>
        <fullName evidence="5">PucR family transcriptional regulator ligand-binding domain-containing protein</fullName>
    </submittedName>
</protein>
<dbReference type="PANTHER" id="PTHR33744">
    <property type="entry name" value="CARBOHYDRATE DIACID REGULATOR"/>
    <property type="match status" value="1"/>
</dbReference>
<sequence length="380" mass="44223">MAVELQYLYQEIKPEYEVRLHTDSCFGHKISWSHVVEGSELSKFLYGDELVFNSGLNYVSEEWLEDFLSAMQEAGAGGVIIALREGKQFPQKIIDWCNEVKLPLFSASWKTPYIDIMRKFSEILLKNEQRETNLIAALKNAIFYPENEELYLNHLERNGFPRDISYTVVILSCHAYDTEQGNQFLTAIQKTLHNRLKKSIIYEEEGKLVILAGGYRGEWLRREFYELCREDPNLYIGAGTTVRRMKDIHRSYENAYTAYQLTKTTIPKNFLTYDELGIYKILTDVKETGIYPMFVREVLGKLIDYDKEHGTEYVRLLKAYFENDCSTVCTAAAVYCHKNTLTYKLNKIKEVLGYDILTNENRVRIMVAFYILQLGSQFGT</sequence>
<evidence type="ECO:0000313" key="5">
    <source>
        <dbReference type="EMBL" id="MBM6826172.1"/>
    </source>
</evidence>
<evidence type="ECO:0000256" key="1">
    <source>
        <dbReference type="ARBA" id="ARBA00006754"/>
    </source>
</evidence>
<dbReference type="RefSeq" id="WP_204908238.1">
    <property type="nucleotide sequence ID" value="NZ_JACJLV010000007.1"/>
</dbReference>
<comment type="similarity">
    <text evidence="1">Belongs to the CdaR family.</text>
</comment>
<dbReference type="PANTHER" id="PTHR33744:SF1">
    <property type="entry name" value="DNA-BINDING TRANSCRIPTIONAL ACTIVATOR ADER"/>
    <property type="match status" value="1"/>
</dbReference>
<dbReference type="InterPro" id="IPR042070">
    <property type="entry name" value="PucR_C-HTH_sf"/>
</dbReference>
<evidence type="ECO:0000313" key="6">
    <source>
        <dbReference type="Proteomes" id="UP000713880"/>
    </source>
</evidence>
<feature type="domain" description="PucR C-terminal helix-turn-helix" evidence="3">
    <location>
        <begin position="314"/>
        <end position="370"/>
    </location>
</feature>
<feature type="domain" description="Purine catabolism PurC-like" evidence="2">
    <location>
        <begin position="27"/>
        <end position="122"/>
    </location>
</feature>
<name>A0A938X0S7_9CLOT</name>
<dbReference type="Gene3D" id="1.10.10.2840">
    <property type="entry name" value="PucR C-terminal helix-turn-helix domain"/>
    <property type="match status" value="1"/>
</dbReference>
<evidence type="ECO:0000259" key="3">
    <source>
        <dbReference type="Pfam" id="PF13556"/>
    </source>
</evidence>
<dbReference type="AlphaFoldDB" id="A0A938X0S7"/>
<dbReference type="Proteomes" id="UP000713880">
    <property type="component" value="Unassembled WGS sequence"/>
</dbReference>
<dbReference type="Pfam" id="PF07905">
    <property type="entry name" value="PucR"/>
    <property type="match status" value="1"/>
</dbReference>
<comment type="caution">
    <text evidence="5">The sequence shown here is derived from an EMBL/GenBank/DDBJ whole genome shotgun (WGS) entry which is preliminary data.</text>
</comment>
<keyword evidence="6" id="KW-1185">Reference proteome</keyword>
<feature type="domain" description="CdaR GGDEF-like" evidence="4">
    <location>
        <begin position="151"/>
        <end position="260"/>
    </location>
</feature>
<reference evidence="5" key="1">
    <citation type="submission" date="2020-08" db="EMBL/GenBank/DDBJ databases">
        <authorList>
            <person name="Cejkova D."/>
            <person name="Kubasova T."/>
            <person name="Jahodarova E."/>
            <person name="Rychlik I."/>
        </authorList>
    </citation>
    <scope>NUCLEOTIDE SEQUENCE</scope>
    <source>
        <strain evidence="5">An420c</strain>
    </source>
</reference>
<organism evidence="5 6">
    <name type="scientific">Mordavella massiliensis</name>
    <dbReference type="NCBI Taxonomy" id="1871024"/>
    <lineage>
        <taxon>Bacteria</taxon>
        <taxon>Bacillati</taxon>
        <taxon>Bacillota</taxon>
        <taxon>Clostridia</taxon>
        <taxon>Eubacteriales</taxon>
        <taxon>Clostridiaceae</taxon>
        <taxon>Mordavella</taxon>
    </lineage>
</organism>
<gene>
    <name evidence="5" type="ORF">H6A13_03495</name>
</gene>
<dbReference type="InterPro" id="IPR012914">
    <property type="entry name" value="PucR_dom"/>
</dbReference>
<dbReference type="Pfam" id="PF17853">
    <property type="entry name" value="GGDEF_2"/>
    <property type="match status" value="1"/>
</dbReference>
<accession>A0A938X0S7</accession>